<dbReference type="RefSeq" id="WP_126110547.1">
    <property type="nucleotide sequence ID" value="NZ_CP034465.1"/>
</dbReference>
<dbReference type="Gene3D" id="2.60.40.1140">
    <property type="entry name" value="Collagen-binding surface protein Cna, B-type domain"/>
    <property type="match status" value="1"/>
</dbReference>
<feature type="domain" description="CNA-B" evidence="1">
    <location>
        <begin position="7"/>
        <end position="101"/>
    </location>
</feature>
<protein>
    <submittedName>
        <fullName evidence="2">Cna B-type domain-containing protein</fullName>
    </submittedName>
</protein>
<dbReference type="AlphaFoldDB" id="A0A3Q9BLM5"/>
<sequence length="207" mass="23664">MAKKMIVRATKEWKNDWPNNRPEIWFKLFRKAGENGTLEEVPNLCIKPLASWTTEVRWKKVDARSPEGVDYIYSVQEVDVKGNNYTPAGYTKFENGLSVINIYNPNPIAVSIQLDRSEELIESNLVAEEFDFELVDTADRLVVKGEKNGNGTVIFESIDFTELGIHEFSIVLIKKTNREIHKIFNVTVEVIYADGNLFATTSYIKPN</sequence>
<accession>A0A3Q9BLM5</accession>
<dbReference type="Pfam" id="PF05738">
    <property type="entry name" value="Cna_B"/>
    <property type="match status" value="1"/>
</dbReference>
<dbReference type="KEGG" id="jeh:EJN90_09190"/>
<proteinExistence type="predicted"/>
<dbReference type="EMBL" id="CP034465">
    <property type="protein sequence ID" value="AZP04796.1"/>
    <property type="molecule type" value="Genomic_DNA"/>
</dbReference>
<keyword evidence="3" id="KW-1185">Reference proteome</keyword>
<organism evidence="2 3">
    <name type="scientific">Jeotgalibaca ciconiae</name>
    <dbReference type="NCBI Taxonomy" id="2496265"/>
    <lineage>
        <taxon>Bacteria</taxon>
        <taxon>Bacillati</taxon>
        <taxon>Bacillota</taxon>
        <taxon>Bacilli</taxon>
        <taxon>Lactobacillales</taxon>
        <taxon>Carnobacteriaceae</taxon>
        <taxon>Jeotgalibaca</taxon>
    </lineage>
</organism>
<dbReference type="OrthoDB" id="2158979at2"/>
<dbReference type="Proteomes" id="UP000273326">
    <property type="component" value="Chromosome"/>
</dbReference>
<evidence type="ECO:0000313" key="2">
    <source>
        <dbReference type="EMBL" id="AZP04796.1"/>
    </source>
</evidence>
<name>A0A3Q9BLM5_9LACT</name>
<dbReference type="SUPFAM" id="SSF49478">
    <property type="entry name" value="Cna protein B-type domain"/>
    <property type="match status" value="1"/>
</dbReference>
<evidence type="ECO:0000313" key="3">
    <source>
        <dbReference type="Proteomes" id="UP000273326"/>
    </source>
</evidence>
<dbReference type="InterPro" id="IPR008454">
    <property type="entry name" value="Collagen-bd_Cna-like_B-typ_dom"/>
</dbReference>
<reference evidence="3" key="1">
    <citation type="submission" date="2018-12" db="EMBL/GenBank/DDBJ databases">
        <title>Complete genome sequencing of Jeotgalibaca sp. H21T32.</title>
        <authorList>
            <person name="Bae J.-W."/>
            <person name="Lee S.-Y."/>
        </authorList>
    </citation>
    <scope>NUCLEOTIDE SEQUENCE [LARGE SCALE GENOMIC DNA]</scope>
    <source>
        <strain evidence="3">H21T32</strain>
    </source>
</reference>
<evidence type="ECO:0000259" key="1">
    <source>
        <dbReference type="Pfam" id="PF05738"/>
    </source>
</evidence>
<gene>
    <name evidence="2" type="ORF">EJN90_09190</name>
</gene>